<accession>A0A0G1SZ95</accession>
<comment type="caution">
    <text evidence="1">The sequence shown here is derived from an EMBL/GenBank/DDBJ whole genome shotgun (WGS) entry which is preliminary data.</text>
</comment>
<dbReference type="EMBL" id="LCOJ01000025">
    <property type="protein sequence ID" value="KKU74891.1"/>
    <property type="molecule type" value="Genomic_DNA"/>
</dbReference>
<feature type="non-terminal residue" evidence="1">
    <location>
        <position position="1"/>
    </location>
</feature>
<sequence>SEPTELEQTILYVLFEYKGPTIWLPLEGLILPDQLPEVEQEVAFCTVQIRVVISPKSMLASLALRSTDGLLIEHAALVYV</sequence>
<evidence type="ECO:0000313" key="1">
    <source>
        <dbReference type="EMBL" id="KKU74891.1"/>
    </source>
</evidence>
<dbReference type="Proteomes" id="UP000034879">
    <property type="component" value="Unassembled WGS sequence"/>
</dbReference>
<proteinExistence type="predicted"/>
<protein>
    <submittedName>
        <fullName evidence="1">Uncharacterized protein</fullName>
    </submittedName>
</protein>
<dbReference type="AlphaFoldDB" id="A0A0G1SZ95"/>
<name>A0A0G1SZ95_9BACT</name>
<organism evidence="1 2">
    <name type="scientific">Candidatus Nomurabacteria bacterium GW2011_GWB1_47_6</name>
    <dbReference type="NCBI Taxonomy" id="1618749"/>
    <lineage>
        <taxon>Bacteria</taxon>
        <taxon>Candidatus Nomuraibacteriota</taxon>
    </lineage>
</organism>
<gene>
    <name evidence="1" type="ORF">UY01_C0025G0001</name>
</gene>
<reference evidence="1 2" key="1">
    <citation type="journal article" date="2015" name="Nature">
        <title>rRNA introns, odd ribosomes, and small enigmatic genomes across a large radiation of phyla.</title>
        <authorList>
            <person name="Brown C.T."/>
            <person name="Hug L.A."/>
            <person name="Thomas B.C."/>
            <person name="Sharon I."/>
            <person name="Castelle C.J."/>
            <person name="Singh A."/>
            <person name="Wilkins M.J."/>
            <person name="Williams K.H."/>
            <person name="Banfield J.F."/>
        </authorList>
    </citation>
    <scope>NUCLEOTIDE SEQUENCE [LARGE SCALE GENOMIC DNA]</scope>
</reference>
<evidence type="ECO:0000313" key="2">
    <source>
        <dbReference type="Proteomes" id="UP000034879"/>
    </source>
</evidence>